<sequence length="601" mass="66670">MRSIFYSLAGLTLLLGTIACSEEERYATSVVKEIELFLDDEPWAVNAGASNKPLFIYASDGEYVANYSSLYRFQLADGSYNIISTTQSDSIPAPKNLNDVVISQDPTAKTKYAISSPVTYKSPFNEPLSVRMYSRTGVLRLKSTDRKSDKSYSKLRAVVSSPISGYKLSDATFVKAPTEVQREKETTTGGVNYTDDLVLFETQSENEQVSVRIEYLDKNNTVIQAKAIDGAFAILPDDTVQVAFALNNVDEPIIQDYTVTIASEGWTEEDINPEAPMRIPDGYRYVSPEENLESICKSMLADASVNEVKLFLKAGATYKLGTQTEIPKALYIMGQTPGEGEKPAYMEMGNMSINCPDAIIEAFHFENLKIKVTTSDFFKFKNQAFHVTTFSWKNCEISDLIRTMWYQEVDAAQKQIADNIIIENCRFLGLNSGGSGLFGLSTKQDAPVHNFVFKNSTFHANNLTRALITGLGSMTGELSVTVENCTFVSMAPAAMTFFDLNPKNTSSFNLVVRNNLFSGVCEADKGTLFTTRNITTKTVENNYRTNGFVVANWGVDTAEIPVETALPMETLFKDVAGRDFTITDTSSEVYINRIGDSYWIK</sequence>
<evidence type="ECO:0000313" key="1">
    <source>
        <dbReference type="EMBL" id="QIU94509.1"/>
    </source>
</evidence>
<dbReference type="InterPro" id="IPR011050">
    <property type="entry name" value="Pectin_lyase_fold/virulence"/>
</dbReference>
<protein>
    <submittedName>
        <fullName evidence="1">DUF4957 domain-containing protein</fullName>
    </submittedName>
</protein>
<gene>
    <name evidence="1" type="ORF">BacF7301_10310</name>
</gene>
<dbReference type="EMBL" id="CP050831">
    <property type="protein sequence ID" value="QIU94509.1"/>
    <property type="molecule type" value="Genomic_DNA"/>
</dbReference>
<reference evidence="1 2" key="1">
    <citation type="submission" date="2020-03" db="EMBL/GenBank/DDBJ databases">
        <title>Genomic analysis of Bacteroides faecium CBA7301.</title>
        <authorList>
            <person name="Kim J."/>
            <person name="Roh S.W."/>
        </authorList>
    </citation>
    <scope>NUCLEOTIDE SEQUENCE [LARGE SCALE GENOMIC DNA]</scope>
    <source>
        <strain evidence="1 2">CBA7301</strain>
    </source>
</reference>
<accession>A0A6H0KMS7</accession>
<dbReference type="InterPro" id="IPR012334">
    <property type="entry name" value="Pectin_lyas_fold"/>
</dbReference>
<dbReference type="Gene3D" id="2.160.20.10">
    <property type="entry name" value="Single-stranded right-handed beta-helix, Pectin lyase-like"/>
    <property type="match status" value="1"/>
</dbReference>
<dbReference type="Proteomes" id="UP000501780">
    <property type="component" value="Chromosome"/>
</dbReference>
<dbReference type="RefSeq" id="WP_167962505.1">
    <property type="nucleotide sequence ID" value="NZ_CP050831.1"/>
</dbReference>
<organism evidence="1 2">
    <name type="scientific">Bacteroides faecium</name>
    <dbReference type="NCBI Taxonomy" id="2715212"/>
    <lineage>
        <taxon>Bacteria</taxon>
        <taxon>Pseudomonadati</taxon>
        <taxon>Bacteroidota</taxon>
        <taxon>Bacteroidia</taxon>
        <taxon>Bacteroidales</taxon>
        <taxon>Bacteroidaceae</taxon>
        <taxon>Bacteroides</taxon>
    </lineage>
</organism>
<evidence type="ECO:0000313" key="2">
    <source>
        <dbReference type="Proteomes" id="UP000501780"/>
    </source>
</evidence>
<keyword evidence="2" id="KW-1185">Reference proteome</keyword>
<dbReference type="KEGG" id="bfc:BacF7301_10310"/>
<name>A0A6H0KMS7_9BACE</name>
<proteinExistence type="predicted"/>
<dbReference type="PROSITE" id="PS51257">
    <property type="entry name" value="PROKAR_LIPOPROTEIN"/>
    <property type="match status" value="1"/>
</dbReference>
<dbReference type="AlphaFoldDB" id="A0A6H0KMS7"/>
<dbReference type="SUPFAM" id="SSF51126">
    <property type="entry name" value="Pectin lyase-like"/>
    <property type="match status" value="1"/>
</dbReference>